<dbReference type="AlphaFoldDB" id="A0A7Y6B6M2"/>
<comment type="caution">
    <text evidence="3">The sequence shown here is derived from an EMBL/GenBank/DDBJ whole genome shotgun (WGS) entry which is preliminary data.</text>
</comment>
<dbReference type="Proteomes" id="UP000536441">
    <property type="component" value="Unassembled WGS sequence"/>
</dbReference>
<name>A0A7Y6B6M2_9SPHN</name>
<gene>
    <name evidence="3" type="ORF">HP438_15645</name>
</gene>
<dbReference type="Pfam" id="PF09361">
    <property type="entry name" value="Phasin_2"/>
    <property type="match status" value="1"/>
</dbReference>
<protein>
    <submittedName>
        <fullName evidence="3">Phasin family protein</fullName>
    </submittedName>
</protein>
<dbReference type="RefSeq" id="WP_175312828.1">
    <property type="nucleotide sequence ID" value="NZ_JASOYL010000003.1"/>
</dbReference>
<sequence length="125" mass="13039">MTDMAEDIGTGGGAGAIGGDMGAGAFTDRMKGAGEAMKASGQKMAEGGSQVTLKMLEQAETNTREAFAAMRSAASAKDLTDVMRIQTEFLREQGNRSMSQAREIGEMIVQFGRDAVGAARGPKQD</sequence>
<evidence type="ECO:0000256" key="1">
    <source>
        <dbReference type="SAM" id="MobiDB-lite"/>
    </source>
</evidence>
<reference evidence="3 4" key="1">
    <citation type="submission" date="2020-05" db="EMBL/GenBank/DDBJ databases">
        <title>Genome Sequencing of Type Strains.</title>
        <authorList>
            <person name="Lemaire J.F."/>
            <person name="Inderbitzin P."/>
            <person name="Gregorio O.A."/>
            <person name="Collins S.B."/>
            <person name="Wespe N."/>
            <person name="Knight-Connoni V."/>
        </authorList>
    </citation>
    <scope>NUCLEOTIDE SEQUENCE [LARGE SCALE GENOMIC DNA]</scope>
    <source>
        <strain evidence="3 4">DSM 100049</strain>
    </source>
</reference>
<keyword evidence="4" id="KW-1185">Reference proteome</keyword>
<dbReference type="InterPro" id="IPR018968">
    <property type="entry name" value="Phasin"/>
</dbReference>
<evidence type="ECO:0000313" key="3">
    <source>
        <dbReference type="EMBL" id="NUU48404.1"/>
    </source>
</evidence>
<dbReference type="EMBL" id="JABMCH010000070">
    <property type="protein sequence ID" value="NUU48404.1"/>
    <property type="molecule type" value="Genomic_DNA"/>
</dbReference>
<feature type="domain" description="Phasin" evidence="2">
    <location>
        <begin position="26"/>
        <end position="116"/>
    </location>
</feature>
<evidence type="ECO:0000313" key="4">
    <source>
        <dbReference type="Proteomes" id="UP000536441"/>
    </source>
</evidence>
<proteinExistence type="predicted"/>
<feature type="region of interest" description="Disordered" evidence="1">
    <location>
        <begin position="1"/>
        <end position="21"/>
    </location>
</feature>
<accession>A0A7Y6B6M2</accession>
<dbReference type="InterPro" id="IPR010127">
    <property type="entry name" value="Phasin_subfam-1"/>
</dbReference>
<organism evidence="3 4">
    <name type="scientific">Sphingomonas zeae</name>
    <dbReference type="NCBI Taxonomy" id="1646122"/>
    <lineage>
        <taxon>Bacteria</taxon>
        <taxon>Pseudomonadati</taxon>
        <taxon>Pseudomonadota</taxon>
        <taxon>Alphaproteobacteria</taxon>
        <taxon>Sphingomonadales</taxon>
        <taxon>Sphingomonadaceae</taxon>
        <taxon>Sphingomonas</taxon>
    </lineage>
</organism>
<evidence type="ECO:0000259" key="2">
    <source>
        <dbReference type="Pfam" id="PF09361"/>
    </source>
</evidence>
<feature type="compositionally biased region" description="Gly residues" evidence="1">
    <location>
        <begin position="9"/>
        <end position="21"/>
    </location>
</feature>
<dbReference type="NCBIfam" id="TIGR01841">
    <property type="entry name" value="phasin"/>
    <property type="match status" value="1"/>
</dbReference>